<sequence>MYIGLFATFPKTKKKKKNAVKKERKKEEKKKRKKQTKGEEEARTPGEQQRGNAARQLGKADGSRPEGNVTPK</sequence>
<dbReference type="HOGENOM" id="CLU_2721729_0_0_1"/>
<feature type="region of interest" description="Disordered" evidence="1">
    <location>
        <begin position="1"/>
        <end position="72"/>
    </location>
</feature>
<comment type="caution">
    <text evidence="2">The sequence shown here is derived from an EMBL/GenBank/DDBJ whole genome shotgun (WGS) entry which is preliminary data.</text>
</comment>
<dbReference type="EMBL" id="ABSU01000034">
    <property type="protein sequence ID" value="EFE29843.1"/>
    <property type="molecule type" value="Genomic_DNA"/>
</dbReference>
<evidence type="ECO:0000313" key="2">
    <source>
        <dbReference type="EMBL" id="EFE29843.1"/>
    </source>
</evidence>
<evidence type="ECO:0000256" key="1">
    <source>
        <dbReference type="SAM" id="MobiDB-lite"/>
    </source>
</evidence>
<gene>
    <name evidence="2" type="ORF">ARB_03184</name>
</gene>
<proteinExistence type="predicted"/>
<dbReference type="KEGG" id="abe:ARB_03184"/>
<dbReference type="Proteomes" id="UP000008866">
    <property type="component" value="Unassembled WGS sequence"/>
</dbReference>
<protein>
    <submittedName>
        <fullName evidence="2">Uncharacterized protein</fullName>
    </submittedName>
</protein>
<feature type="compositionally biased region" description="Basic residues" evidence="1">
    <location>
        <begin position="11"/>
        <end position="35"/>
    </location>
</feature>
<keyword evidence="3" id="KW-1185">Reference proteome</keyword>
<accession>D4B3Z5</accession>
<organism evidence="2 3">
    <name type="scientific">Arthroderma benhamiae (strain ATCC MYA-4681 / CBS 112371)</name>
    <name type="common">Trichophyton mentagrophytes</name>
    <dbReference type="NCBI Taxonomy" id="663331"/>
    <lineage>
        <taxon>Eukaryota</taxon>
        <taxon>Fungi</taxon>
        <taxon>Dikarya</taxon>
        <taxon>Ascomycota</taxon>
        <taxon>Pezizomycotina</taxon>
        <taxon>Eurotiomycetes</taxon>
        <taxon>Eurotiomycetidae</taxon>
        <taxon>Onygenales</taxon>
        <taxon>Arthrodermataceae</taxon>
        <taxon>Trichophyton</taxon>
    </lineage>
</organism>
<dbReference type="RefSeq" id="XP_003010483.1">
    <property type="nucleotide sequence ID" value="XM_003010437.1"/>
</dbReference>
<reference evidence="3" key="1">
    <citation type="journal article" date="2011" name="Genome Biol.">
        <title>Comparative and functional genomics provide insights into the pathogenicity of dermatophytic fungi.</title>
        <authorList>
            <person name="Burmester A."/>
            <person name="Shelest E."/>
            <person name="Gloeckner G."/>
            <person name="Heddergott C."/>
            <person name="Schindler S."/>
            <person name="Staib P."/>
            <person name="Heidel A."/>
            <person name="Felder M."/>
            <person name="Petzold A."/>
            <person name="Szafranski K."/>
            <person name="Feuermann M."/>
            <person name="Pedruzzi I."/>
            <person name="Priebe S."/>
            <person name="Groth M."/>
            <person name="Winkler R."/>
            <person name="Li W."/>
            <person name="Kniemeyer O."/>
            <person name="Schroeckh V."/>
            <person name="Hertweck C."/>
            <person name="Hube B."/>
            <person name="White T.C."/>
            <person name="Platzer M."/>
            <person name="Guthke R."/>
            <person name="Heitman J."/>
            <person name="Woestemeyer J."/>
            <person name="Zipfel P.F."/>
            <person name="Monod M."/>
            <person name="Brakhage A.A."/>
        </authorList>
    </citation>
    <scope>NUCLEOTIDE SEQUENCE [LARGE SCALE GENOMIC DNA]</scope>
    <source>
        <strain evidence="3">ATCC MYA-4681 / CBS 112371</strain>
    </source>
</reference>
<name>D4B3Z5_ARTBC</name>
<evidence type="ECO:0000313" key="3">
    <source>
        <dbReference type="Proteomes" id="UP000008866"/>
    </source>
</evidence>
<dbReference type="AlphaFoldDB" id="D4B3Z5"/>
<dbReference type="GeneID" id="9525835"/>